<dbReference type="SUPFAM" id="SSF48498">
    <property type="entry name" value="Tetracyclin repressor-like, C-terminal domain"/>
    <property type="match status" value="1"/>
</dbReference>
<dbReference type="Proteomes" id="UP001243844">
    <property type="component" value="Unassembled WGS sequence"/>
</dbReference>
<evidence type="ECO:0000259" key="3">
    <source>
        <dbReference type="PROSITE" id="PS50977"/>
    </source>
</evidence>
<evidence type="ECO:0000256" key="1">
    <source>
        <dbReference type="ARBA" id="ARBA00023125"/>
    </source>
</evidence>
<comment type="caution">
    <text evidence="4">The sequence shown here is derived from an EMBL/GenBank/DDBJ whole genome shotgun (WGS) entry which is preliminary data.</text>
</comment>
<dbReference type="InterPro" id="IPR036271">
    <property type="entry name" value="Tet_transcr_reg_TetR-rel_C_sf"/>
</dbReference>
<dbReference type="PROSITE" id="PS50977">
    <property type="entry name" value="HTH_TETR_2"/>
    <property type="match status" value="1"/>
</dbReference>
<organism evidence="4 5">
    <name type="scientific">Acinetobacter rudis</name>
    <dbReference type="NCBI Taxonomy" id="632955"/>
    <lineage>
        <taxon>Bacteria</taxon>
        <taxon>Pseudomonadati</taxon>
        <taxon>Pseudomonadota</taxon>
        <taxon>Gammaproteobacteria</taxon>
        <taxon>Moraxellales</taxon>
        <taxon>Moraxellaceae</taxon>
        <taxon>Acinetobacter</taxon>
    </lineage>
</organism>
<reference evidence="4" key="1">
    <citation type="submission" date="2023-08" db="EMBL/GenBank/DDBJ databases">
        <title>Emergence of clinically-relevant ST2 carbapenem-resistant Acinetobacter baumannii strains in hospital sewages in Zhejiang, East of China.</title>
        <authorList>
            <person name="Kaichao C."/>
            <person name="Zhang R."/>
        </authorList>
    </citation>
    <scope>NUCLEOTIDE SEQUENCE</scope>
    <source>
        <strain evidence="4">M-RB-37</strain>
    </source>
</reference>
<feature type="DNA-binding region" description="H-T-H motif" evidence="2">
    <location>
        <begin position="31"/>
        <end position="50"/>
    </location>
</feature>
<dbReference type="GO" id="GO:0003677">
    <property type="term" value="F:DNA binding"/>
    <property type="evidence" value="ECO:0007669"/>
    <property type="project" value="UniProtKB-UniRule"/>
</dbReference>
<dbReference type="AlphaFoldDB" id="A0AAW8J4J3"/>
<keyword evidence="1 2" id="KW-0238">DNA-binding</keyword>
<dbReference type="InterPro" id="IPR009057">
    <property type="entry name" value="Homeodomain-like_sf"/>
</dbReference>
<proteinExistence type="predicted"/>
<name>A0AAW8J4J3_9GAMM</name>
<dbReference type="InterPro" id="IPR001647">
    <property type="entry name" value="HTH_TetR"/>
</dbReference>
<evidence type="ECO:0000256" key="2">
    <source>
        <dbReference type="PROSITE-ProRule" id="PRU00335"/>
    </source>
</evidence>
<evidence type="ECO:0000313" key="5">
    <source>
        <dbReference type="Proteomes" id="UP001243844"/>
    </source>
</evidence>
<dbReference type="Gene3D" id="1.10.357.10">
    <property type="entry name" value="Tetracycline Repressor, domain 2"/>
    <property type="match status" value="1"/>
</dbReference>
<sequence>MNKRQMIAIQNRELLLNAAIHIFRQHGINAPLQLIIDQAQLGRATFYRNFTDRRDLVLALMHQALARLEAKATHFSQYPDGFLLLLKSHIHNLPYLTALMEYWRVIESDDPELKQIYVRRNQILQPLIDSAIHHKVCRADLTCQDYALVTALLRASFQGVDEAAQIRLAERAIELLINGIQA</sequence>
<dbReference type="Pfam" id="PF00440">
    <property type="entry name" value="TetR_N"/>
    <property type="match status" value="1"/>
</dbReference>
<dbReference type="EMBL" id="JAVIDL010000006">
    <property type="protein sequence ID" value="MDQ8934992.1"/>
    <property type="molecule type" value="Genomic_DNA"/>
</dbReference>
<gene>
    <name evidence="4" type="ORF">RFH47_04485</name>
</gene>
<evidence type="ECO:0000313" key="4">
    <source>
        <dbReference type="EMBL" id="MDQ8934992.1"/>
    </source>
</evidence>
<feature type="domain" description="HTH tetR-type" evidence="3">
    <location>
        <begin position="9"/>
        <end position="68"/>
    </location>
</feature>
<protein>
    <submittedName>
        <fullName evidence="4">TetR family transcriptional regulator</fullName>
    </submittedName>
</protein>
<accession>A0AAW8J4J3</accession>
<dbReference type="SUPFAM" id="SSF46689">
    <property type="entry name" value="Homeodomain-like"/>
    <property type="match status" value="1"/>
</dbReference>
<dbReference type="RefSeq" id="WP_308976598.1">
    <property type="nucleotide sequence ID" value="NZ_JAVIDL010000006.1"/>
</dbReference>
<dbReference type="PRINTS" id="PR00455">
    <property type="entry name" value="HTHTETR"/>
</dbReference>